<accession>B0MUD0</accession>
<name>B0MUD0_9BACT</name>
<keyword evidence="3" id="KW-1185">Reference proteome</keyword>
<reference evidence="2" key="1">
    <citation type="submission" date="2007-10" db="EMBL/GenBank/DDBJ databases">
        <authorList>
            <person name="Fulton L."/>
            <person name="Clifton S."/>
            <person name="Fulton B."/>
            <person name="Xu J."/>
            <person name="Minx P."/>
            <person name="Pepin K.H."/>
            <person name="Johnson M."/>
            <person name="Thiruvilangam P."/>
            <person name="Bhonagiri V."/>
            <person name="Nash W.E."/>
            <person name="Mardis E.R."/>
            <person name="Wilson R.K."/>
        </authorList>
    </citation>
    <scope>NUCLEOTIDE SEQUENCE [LARGE SCALE GENOMIC DNA]</scope>
    <source>
        <strain evidence="2">DSM 17216</strain>
    </source>
</reference>
<sequence>MLLAGVGLTGCTDDKTEPDPGTWPSLEVKFLEAQYSTVKLEVTAANLTEIAYLATPKADAKETPTATIVFATGVKSAIADGVSSLTVSKLDPDTEYVIYVAATTANEEFFEKVLEVEAKTASFGDNAYDVFDVDYMSFSMNVKFQPTDPENVIRYLLIDMLTYNYQSMMGNTDADMMNLFDDIYHNYITENTVFVFNEENSIIRDENGEPVTDEEGSMITLWNPLVPGQLNYVLLGEFAYGEHPWGFGQGYYLPLWDKDAYYEAVGGGGILEGASSRADDVEQGDFWTGYYQKIEVTNKKPEKLGEIKINTDKLKPNGGLLTFELCEGVSYLCLGIFEEYDMEVIKTSMLKGDLSNMQWALTSYNAPYILNVQTYEIAKGQTDFSFNLTEYFTKFTPGTKYYVYAVGINDNTGSKQAFAKLEGFTLPEPTKPAPEVTVTGIDAPEGHEESPYEVWFNIKCTTGDAVTAKYAANYEREWEVELNAGKTNTDLIENGNAFTPDDIEKINSAEGYNVMFSTRPDANTYLGVIAYNDEGTGNDPDKDGSAIGKKRSMPVPDKELVDSKYFESLLGEWTLSAEYEGGEAPMTCKVEIVSGLTCPESLSQEVIDYYLNNTNYSKEQVEKLYEGFKKQLKLYNERLRGQNRLLCLGLDIDRPKYEYSTNYLAGWKTPYDLFIATTEEYNGYDTESMFFDFGPKWYLEMKSDGSVVAPFDVTNLPPLTLWNKGAEYYFIGISKMAITQGEFPVTISSDNSTITVGGYEYEGDTYYPNAAKIMFGGQYSTNTRVCGALTLTKGWNGESVKSVVKGGKSVTTNDVLGAERAVRPLSRTSVSDAKSYEPLKVTPLAEKSLRERWKQRAAGKYIRR</sequence>
<dbReference type="HOGENOM" id="CLU_332254_0_0_10"/>
<organism evidence="2 3">
    <name type="scientific">Alistipes putredinis DSM 17216</name>
    <dbReference type="NCBI Taxonomy" id="445970"/>
    <lineage>
        <taxon>Bacteria</taxon>
        <taxon>Pseudomonadati</taxon>
        <taxon>Bacteroidota</taxon>
        <taxon>Bacteroidia</taxon>
        <taxon>Bacteroidales</taxon>
        <taxon>Rikenellaceae</taxon>
        <taxon>Alistipes</taxon>
    </lineage>
</organism>
<comment type="caution">
    <text evidence="2">The sequence shown here is derived from an EMBL/GenBank/DDBJ whole genome shotgun (WGS) entry which is preliminary data.</text>
</comment>
<feature type="region of interest" description="Disordered" evidence="1">
    <location>
        <begin position="1"/>
        <end position="21"/>
    </location>
</feature>
<gene>
    <name evidence="2" type="ORF">ALIPUT_00737</name>
</gene>
<reference evidence="2" key="2">
    <citation type="submission" date="2013-09" db="EMBL/GenBank/DDBJ databases">
        <title>Draft genome sequence of Alistipes putredinis (DSM 17216).</title>
        <authorList>
            <person name="Sudarsanam P."/>
            <person name="Ley R."/>
            <person name="Guruge J."/>
            <person name="Turnbaugh P.J."/>
            <person name="Mahowald M."/>
            <person name="Liep D."/>
            <person name="Gordon J."/>
        </authorList>
    </citation>
    <scope>NUCLEOTIDE SEQUENCE</scope>
    <source>
        <strain evidence="2">DSM 17216</strain>
    </source>
</reference>
<protein>
    <submittedName>
        <fullName evidence="2">Uncharacterized protein</fullName>
    </submittedName>
</protein>
<dbReference type="eggNOG" id="ENOG5030W2B">
    <property type="taxonomic scope" value="Bacteria"/>
</dbReference>
<evidence type="ECO:0000313" key="3">
    <source>
        <dbReference type="Proteomes" id="UP000005819"/>
    </source>
</evidence>
<evidence type="ECO:0000256" key="1">
    <source>
        <dbReference type="SAM" id="MobiDB-lite"/>
    </source>
</evidence>
<dbReference type="Proteomes" id="UP000005819">
    <property type="component" value="Unassembled WGS sequence"/>
</dbReference>
<proteinExistence type="predicted"/>
<dbReference type="AlphaFoldDB" id="B0MUD0"/>
<dbReference type="EMBL" id="ABFK02000017">
    <property type="protein sequence ID" value="EDS03685.1"/>
    <property type="molecule type" value="Genomic_DNA"/>
</dbReference>
<evidence type="ECO:0000313" key="2">
    <source>
        <dbReference type="EMBL" id="EDS03685.1"/>
    </source>
</evidence>